<reference evidence="1 2" key="1">
    <citation type="submission" date="2019-04" db="EMBL/GenBank/DDBJ databases">
        <authorList>
            <person name="Hwang J.C."/>
        </authorList>
    </citation>
    <scope>NUCLEOTIDE SEQUENCE [LARGE SCALE GENOMIC DNA]</scope>
    <source>
        <strain evidence="1 2">IMCC35002</strain>
    </source>
</reference>
<proteinExistence type="predicted"/>
<sequence length="90" mass="10263">MKNHRYRVTIEPLDNTELASVSAEFDSHEDIAMIASQIQQKPIFDDANEATTFAIGVKLFGGIMMRHGKHELFKPLRSHFAKFMKALKQS</sequence>
<dbReference type="OrthoDB" id="119700at2"/>
<dbReference type="InterPro" id="IPR038194">
    <property type="entry name" value="DUF3861_sf"/>
</dbReference>
<evidence type="ECO:0000313" key="1">
    <source>
        <dbReference type="EMBL" id="TKB56671.1"/>
    </source>
</evidence>
<organism evidence="1 2">
    <name type="scientific">Ferrimonas aestuarii</name>
    <dbReference type="NCBI Taxonomy" id="2569539"/>
    <lineage>
        <taxon>Bacteria</taxon>
        <taxon>Pseudomonadati</taxon>
        <taxon>Pseudomonadota</taxon>
        <taxon>Gammaproteobacteria</taxon>
        <taxon>Alteromonadales</taxon>
        <taxon>Ferrimonadaceae</taxon>
        <taxon>Ferrimonas</taxon>
    </lineage>
</organism>
<dbReference type="InterPro" id="IPR024476">
    <property type="entry name" value="DUF3861"/>
</dbReference>
<comment type="caution">
    <text evidence="1">The sequence shown here is derived from an EMBL/GenBank/DDBJ whole genome shotgun (WGS) entry which is preliminary data.</text>
</comment>
<dbReference type="Proteomes" id="UP000305675">
    <property type="component" value="Unassembled WGS sequence"/>
</dbReference>
<keyword evidence="2" id="KW-1185">Reference proteome</keyword>
<evidence type="ECO:0000313" key="2">
    <source>
        <dbReference type="Proteomes" id="UP000305675"/>
    </source>
</evidence>
<protein>
    <submittedName>
        <fullName evidence="1">DUF3861 domain-containing protein</fullName>
    </submittedName>
</protein>
<accession>A0A4U1BV27</accession>
<dbReference type="EMBL" id="SWCJ01000003">
    <property type="protein sequence ID" value="TKB56671.1"/>
    <property type="molecule type" value="Genomic_DNA"/>
</dbReference>
<dbReference type="AlphaFoldDB" id="A0A4U1BV27"/>
<dbReference type="Pfam" id="PF12977">
    <property type="entry name" value="DUF3861"/>
    <property type="match status" value="1"/>
</dbReference>
<dbReference type="RefSeq" id="WP_136862475.1">
    <property type="nucleotide sequence ID" value="NZ_SWCJ01000003.1"/>
</dbReference>
<dbReference type="Gene3D" id="3.10.20.850">
    <property type="entry name" value="Protein of unknown function DUF3861"/>
    <property type="match status" value="1"/>
</dbReference>
<name>A0A4U1BV27_9GAMM</name>
<gene>
    <name evidence="1" type="ORF">FCL42_05930</name>
</gene>